<dbReference type="PROSITE" id="PS50056">
    <property type="entry name" value="TYR_PHOSPHATASE_2"/>
    <property type="match status" value="1"/>
</dbReference>
<dbReference type="Gene3D" id="3.90.190.10">
    <property type="entry name" value="Protein tyrosine phosphatase superfamily"/>
    <property type="match status" value="1"/>
</dbReference>
<feature type="compositionally biased region" description="Basic residues" evidence="1">
    <location>
        <begin position="247"/>
        <end position="257"/>
    </location>
</feature>
<keyword evidence="4" id="KW-1185">Reference proteome</keyword>
<feature type="domain" description="Tyrosine specific protein phosphatases" evidence="2">
    <location>
        <begin position="110"/>
        <end position="183"/>
    </location>
</feature>
<dbReference type="STRING" id="1169540.A0A0G4EBZ2"/>
<organism evidence="3 4">
    <name type="scientific">Vitrella brassicaformis (strain CCMP3155)</name>
    <dbReference type="NCBI Taxonomy" id="1169540"/>
    <lineage>
        <taxon>Eukaryota</taxon>
        <taxon>Sar</taxon>
        <taxon>Alveolata</taxon>
        <taxon>Colpodellida</taxon>
        <taxon>Vitrellaceae</taxon>
        <taxon>Vitrella</taxon>
    </lineage>
</organism>
<dbReference type="Proteomes" id="UP000041254">
    <property type="component" value="Unassembled WGS sequence"/>
</dbReference>
<dbReference type="OrthoDB" id="448919at2759"/>
<dbReference type="AlphaFoldDB" id="A0A0G4EBZ2"/>
<dbReference type="EMBL" id="CDMY01000144">
    <property type="protein sequence ID" value="CEL93191.1"/>
    <property type="molecule type" value="Genomic_DNA"/>
</dbReference>
<feature type="region of interest" description="Disordered" evidence="1">
    <location>
        <begin position="213"/>
        <end position="278"/>
    </location>
</feature>
<protein>
    <recommendedName>
        <fullName evidence="2">Tyrosine specific protein phosphatases domain-containing protein</fullName>
    </recommendedName>
</protein>
<reference evidence="3 4" key="1">
    <citation type="submission" date="2014-11" db="EMBL/GenBank/DDBJ databases">
        <authorList>
            <person name="Zhu J."/>
            <person name="Qi W."/>
            <person name="Song R."/>
        </authorList>
    </citation>
    <scope>NUCLEOTIDE SEQUENCE [LARGE SCALE GENOMIC DNA]</scope>
</reference>
<dbReference type="GO" id="GO:0004484">
    <property type="term" value="F:mRNA guanylyltransferase activity"/>
    <property type="evidence" value="ECO:0007669"/>
    <property type="project" value="TreeGrafter"/>
</dbReference>
<evidence type="ECO:0000259" key="2">
    <source>
        <dbReference type="PROSITE" id="PS50056"/>
    </source>
</evidence>
<feature type="compositionally biased region" description="Low complexity" evidence="1">
    <location>
        <begin position="213"/>
        <end position="239"/>
    </location>
</feature>
<dbReference type="GO" id="GO:0006370">
    <property type="term" value="P:7-methylguanosine mRNA capping"/>
    <property type="evidence" value="ECO:0007669"/>
    <property type="project" value="TreeGrafter"/>
</dbReference>
<evidence type="ECO:0000256" key="1">
    <source>
        <dbReference type="SAM" id="MobiDB-lite"/>
    </source>
</evidence>
<dbReference type="InterPro" id="IPR000340">
    <property type="entry name" value="Dual-sp_phosphatase_cat-dom"/>
</dbReference>
<dbReference type="SUPFAM" id="SSF52799">
    <property type="entry name" value="(Phosphotyrosine protein) phosphatases II"/>
    <property type="match status" value="1"/>
</dbReference>
<dbReference type="InterPro" id="IPR000387">
    <property type="entry name" value="Tyr_Pase_dom"/>
</dbReference>
<sequence length="293" mass="31438">MITGWLRYTKVGTPIRLLRMQGEGRDGAFMVPHKVPLKKTFDQAIPAYDDRFYPADLIKHMASSVAPLSAIIDLCDTKRYYDACTFEDSGVKHHKMAVKGRETPSRGDTEAFCVMVDSIRRDWTASNSPSPCVIAIHCTHGVNRTGYFVVSYLCLRCNMTLDNALSTFEQHRGHPIHRDYLLEGLRANFSTRLMPPIAPAPFCYGLSQSTADSTAASQPQPASSGTAAAGSGAAPTPSSNYAGGVSIKKKKSRKRGSSNKTEDSAVAAAAAAAAVDGGEEEKALVEVGFGAGE</sequence>
<dbReference type="VEuPathDB" id="CryptoDB:Vbra_4771"/>
<dbReference type="InterPro" id="IPR016130">
    <property type="entry name" value="Tyr_Pase_AS"/>
</dbReference>
<feature type="compositionally biased region" description="Low complexity" evidence="1">
    <location>
        <begin position="265"/>
        <end position="275"/>
    </location>
</feature>
<gene>
    <name evidence="3" type="ORF">Vbra_4771</name>
</gene>
<proteinExistence type="predicted"/>
<dbReference type="InParanoid" id="A0A0G4EBZ2"/>
<dbReference type="PANTHER" id="PTHR10367:SF17">
    <property type="entry name" value="MRNA-CAPPING ENZYME"/>
    <property type="match status" value="1"/>
</dbReference>
<evidence type="ECO:0000313" key="3">
    <source>
        <dbReference type="EMBL" id="CEL93191.1"/>
    </source>
</evidence>
<accession>A0A0G4EBZ2</accession>
<dbReference type="InterPro" id="IPR029021">
    <property type="entry name" value="Prot-tyrosine_phosphatase-like"/>
</dbReference>
<dbReference type="InterPro" id="IPR051029">
    <property type="entry name" value="mRNA_Capping_Enz/RNA_Phosphat"/>
</dbReference>
<name>A0A0G4EBZ2_VITBC</name>
<dbReference type="PANTHER" id="PTHR10367">
    <property type="entry name" value="MRNA-CAPPING ENZYME"/>
    <property type="match status" value="1"/>
</dbReference>
<dbReference type="PROSITE" id="PS00383">
    <property type="entry name" value="TYR_PHOSPHATASE_1"/>
    <property type="match status" value="1"/>
</dbReference>
<dbReference type="Pfam" id="PF00782">
    <property type="entry name" value="DSPc"/>
    <property type="match status" value="1"/>
</dbReference>
<evidence type="ECO:0000313" key="4">
    <source>
        <dbReference type="Proteomes" id="UP000041254"/>
    </source>
</evidence>